<dbReference type="OrthoDB" id="9783078at2"/>
<reference evidence="1 2" key="1">
    <citation type="journal article" date="2011" name="J. Bacteriol.">
        <title>The Draft Genome of Planococcus donghaensis MPA1U2 Reveals Nonsporulation Pathways Controlled by a Conserved Spo0A Regulon.</title>
        <authorList>
            <person name="Pearson M.D."/>
            <person name="Noller H.F."/>
        </authorList>
    </citation>
    <scope>NUCLEOTIDE SEQUENCE [LARGE SCALE GENOMIC DNA]</scope>
    <source>
        <strain evidence="1 2">MPA1U2</strain>
    </source>
</reference>
<dbReference type="eggNOG" id="COG5316">
    <property type="taxonomic scope" value="Bacteria"/>
</dbReference>
<gene>
    <name evidence="1" type="ORF">GPDM_06900</name>
</gene>
<evidence type="ECO:0000313" key="1">
    <source>
        <dbReference type="EMBL" id="EGA90087.1"/>
    </source>
</evidence>
<dbReference type="RefSeq" id="WP_008430122.1">
    <property type="nucleotide sequence ID" value="NZ_AEPB01000023.1"/>
</dbReference>
<protein>
    <recommendedName>
        <fullName evidence="3">DUF4139 domain-containing protein</fullName>
    </recommendedName>
</protein>
<dbReference type="PANTHER" id="PTHR38075:SF1">
    <property type="entry name" value="DUF4139 DOMAIN-CONTAINING PROTEIN"/>
    <property type="match status" value="1"/>
</dbReference>
<organism evidence="1 2">
    <name type="scientific">Planococcus donghaensis MPA1U2</name>
    <dbReference type="NCBI Taxonomy" id="933115"/>
    <lineage>
        <taxon>Bacteria</taxon>
        <taxon>Bacillati</taxon>
        <taxon>Bacillota</taxon>
        <taxon>Bacilli</taxon>
        <taxon>Bacillales</taxon>
        <taxon>Caryophanaceae</taxon>
        <taxon>Planococcus</taxon>
    </lineage>
</organism>
<evidence type="ECO:0008006" key="3">
    <source>
        <dbReference type="Google" id="ProtNLM"/>
    </source>
</evidence>
<dbReference type="Proteomes" id="UP000003052">
    <property type="component" value="Unassembled WGS sequence"/>
</dbReference>
<sequence>MEFQSTHQHLLSQSITIYNDGFGLVKEVREVPVNKEVTEIRFMNLSPKIEVDSIFIEGLHIVEQSYTSDLVSKEALLEKYIDEIITVKNEKLNKAWEVRLLSVADHIIAERMDTGEIVIDPVGQLIFPGLPKGLLTKPTLVCKVMAIESGSKAKISYLTEGVEWRANYVVKITGSTLALIGWFQITNNSGMPFSEVQLQLAAGKVNRHTDNLPLFTQARLFSAAEEPEQSLADAHLYRVNHQVTILNKQTKQISFINRKEVIYRRLYKVDAHSDQAKIVVEFDNLETNKLGMPLPQGILKVYQQDANGEIEFSGEDVVKHTAVQQKVSLVIGRAFDIVSESWEKKSHRSGHFDYVTYIYKVHNQKREHVRVDVKHEVFEQVWEMESSTHDYELKQSNELEFCAHISSGKTVEVEFTYKVDRRTVEPLK</sequence>
<dbReference type="AlphaFoldDB" id="E7RFY3"/>
<evidence type="ECO:0000313" key="2">
    <source>
        <dbReference type="Proteomes" id="UP000003052"/>
    </source>
</evidence>
<proteinExistence type="predicted"/>
<dbReference type="PANTHER" id="PTHR38075">
    <property type="entry name" value="DUF4139 DOMAIN-CONTAINING PROTEIN"/>
    <property type="match status" value="1"/>
</dbReference>
<accession>E7RFY3</accession>
<dbReference type="EMBL" id="AEPB01000023">
    <property type="protein sequence ID" value="EGA90087.1"/>
    <property type="molecule type" value="Genomic_DNA"/>
</dbReference>
<name>E7RFY3_9BACL</name>
<comment type="caution">
    <text evidence="1">The sequence shown here is derived from an EMBL/GenBank/DDBJ whole genome shotgun (WGS) entry which is preliminary data.</text>
</comment>